<comment type="caution">
    <text evidence="1">The sequence shown here is derived from an EMBL/GenBank/DDBJ whole genome shotgun (WGS) entry which is preliminary data.</text>
</comment>
<gene>
    <name evidence="1" type="ORF">ENW83_02015</name>
</gene>
<dbReference type="AlphaFoldDB" id="A0A7J3SM49"/>
<dbReference type="EMBL" id="DTLS01000053">
    <property type="protein sequence ID" value="HGZ59969.1"/>
    <property type="molecule type" value="Genomic_DNA"/>
</dbReference>
<sequence>MSQNEDRLSLIEEYEINGVKRFKFRDTKTGIIINVSGRDENDAKKRAAQISVLILGEEEGKIANSTDSS</sequence>
<protein>
    <submittedName>
        <fullName evidence="1">Uncharacterized protein</fullName>
    </submittedName>
</protein>
<proteinExistence type="predicted"/>
<evidence type="ECO:0000313" key="1">
    <source>
        <dbReference type="EMBL" id="HGZ59969.1"/>
    </source>
</evidence>
<name>A0A7J3SM49_9CREN</name>
<organism evidence="1">
    <name type="scientific">Fervidicoccus fontis</name>
    <dbReference type="NCBI Taxonomy" id="683846"/>
    <lineage>
        <taxon>Archaea</taxon>
        <taxon>Thermoproteota</taxon>
        <taxon>Thermoprotei</taxon>
        <taxon>Fervidicoccales</taxon>
        <taxon>Fervidicoccaceae</taxon>
        <taxon>Fervidicoccus</taxon>
    </lineage>
</organism>
<accession>A0A7J3SM49</accession>
<reference evidence="1" key="1">
    <citation type="journal article" date="2020" name="mSystems">
        <title>Genome- and Community-Level Interaction Insights into Carbon Utilization and Element Cycling Functions of Hydrothermarchaeota in Hydrothermal Sediment.</title>
        <authorList>
            <person name="Zhou Z."/>
            <person name="Liu Y."/>
            <person name="Xu W."/>
            <person name="Pan J."/>
            <person name="Luo Z.H."/>
            <person name="Li M."/>
        </authorList>
    </citation>
    <scope>NUCLEOTIDE SEQUENCE [LARGE SCALE GENOMIC DNA]</scope>
    <source>
        <strain evidence="1">SpSt-885</strain>
    </source>
</reference>